<evidence type="ECO:0000256" key="1">
    <source>
        <dbReference type="SAM" id="MobiDB-lite"/>
    </source>
</evidence>
<feature type="region of interest" description="Disordered" evidence="1">
    <location>
        <begin position="224"/>
        <end position="243"/>
    </location>
</feature>
<dbReference type="PROSITE" id="PS51257">
    <property type="entry name" value="PROKAR_LIPOPROTEIN"/>
    <property type="match status" value="1"/>
</dbReference>
<reference evidence="3" key="1">
    <citation type="submission" date="2019-03" db="EMBL/GenBank/DDBJ databases">
        <title>Single cell metagenomics reveals metabolic interactions within the superorganism composed of flagellate Streblomastix strix and complex community of Bacteroidetes bacteria on its surface.</title>
        <authorList>
            <person name="Treitli S.C."/>
            <person name="Kolisko M."/>
            <person name="Husnik F."/>
            <person name="Keeling P."/>
            <person name="Hampl V."/>
        </authorList>
    </citation>
    <scope>NUCLEOTIDE SEQUENCE</scope>
    <source>
        <strain evidence="3">STM</strain>
    </source>
</reference>
<dbReference type="EMBL" id="SNRY01007059">
    <property type="protein sequence ID" value="KAA6311190.1"/>
    <property type="molecule type" value="Genomic_DNA"/>
</dbReference>
<proteinExistence type="predicted"/>
<evidence type="ECO:0000259" key="2">
    <source>
        <dbReference type="Pfam" id="PF14289"/>
    </source>
</evidence>
<dbReference type="AlphaFoldDB" id="A0A5J4PQW8"/>
<dbReference type="Pfam" id="PF14289">
    <property type="entry name" value="DUF4369"/>
    <property type="match status" value="1"/>
</dbReference>
<dbReference type="InterPro" id="IPR025380">
    <property type="entry name" value="DUF4369"/>
</dbReference>
<protein>
    <recommendedName>
        <fullName evidence="2">DUF4369 domain-containing protein</fullName>
    </recommendedName>
</protein>
<evidence type="ECO:0000313" key="3">
    <source>
        <dbReference type="EMBL" id="KAA6311190.1"/>
    </source>
</evidence>
<gene>
    <name evidence="3" type="ORF">EZS27_037634</name>
</gene>
<sequence>MNKLFSVLFLLQFLTSCDHKYKIEGISSVNGLDGKTIFIKSYQNDDWKLLHSTEVVHGKFSIEGKADSVLMAALFVGNENIMPIVLEKGNIKISITKAQISAKGTVLNDALYGFFSRRDAIDMQIEELEYKESQMLFRGDDLDDIYTQLSREYKQLTKELDNCVKGFISDNYENVLGLNVFIMLCATQPHPIMTPQMENILKDAPQSFKSHPTVKEFISKAKENSFNLHNSRQTEQTKLAETQ</sequence>
<name>A0A5J4PQW8_9ZZZZ</name>
<feature type="domain" description="DUF4369" evidence="2">
    <location>
        <begin position="21"/>
        <end position="111"/>
    </location>
</feature>
<comment type="caution">
    <text evidence="3">The sequence shown here is derived from an EMBL/GenBank/DDBJ whole genome shotgun (WGS) entry which is preliminary data.</text>
</comment>
<accession>A0A5J4PQW8</accession>
<organism evidence="3">
    <name type="scientific">termite gut metagenome</name>
    <dbReference type="NCBI Taxonomy" id="433724"/>
    <lineage>
        <taxon>unclassified sequences</taxon>
        <taxon>metagenomes</taxon>
        <taxon>organismal metagenomes</taxon>
    </lineage>
</organism>